<protein>
    <recommendedName>
        <fullName evidence="2">DUF3859 domain-containing protein</fullName>
    </recommendedName>
</protein>
<evidence type="ECO:0000313" key="3">
    <source>
        <dbReference type="EMBL" id="GFK93382.1"/>
    </source>
</evidence>
<keyword evidence="1" id="KW-0732">Signal</keyword>
<proteinExistence type="predicted"/>
<evidence type="ECO:0000256" key="1">
    <source>
        <dbReference type="SAM" id="SignalP"/>
    </source>
</evidence>
<organism evidence="3 4">
    <name type="scientific">Fundidesulfovibrio magnetotacticus</name>
    <dbReference type="NCBI Taxonomy" id="2730080"/>
    <lineage>
        <taxon>Bacteria</taxon>
        <taxon>Pseudomonadati</taxon>
        <taxon>Thermodesulfobacteriota</taxon>
        <taxon>Desulfovibrionia</taxon>
        <taxon>Desulfovibrionales</taxon>
        <taxon>Desulfovibrionaceae</taxon>
        <taxon>Fundidesulfovibrio</taxon>
    </lineage>
</organism>
<dbReference type="InterPro" id="IPR024331">
    <property type="entry name" value="DUF3859"/>
</dbReference>
<dbReference type="Proteomes" id="UP000494245">
    <property type="component" value="Unassembled WGS sequence"/>
</dbReference>
<reference evidence="3 4" key="1">
    <citation type="submission" date="2020-04" db="EMBL/GenBank/DDBJ databases">
        <authorList>
            <consortium name="Desulfovibrio sp. FSS-1 genome sequencing consortium"/>
            <person name="Shimoshige H."/>
            <person name="Kobayashi H."/>
            <person name="Maekawa T."/>
        </authorList>
    </citation>
    <scope>NUCLEOTIDE SEQUENCE [LARGE SCALE GENOMIC DNA]</scope>
    <source>
        <strain evidence="3 4">SIID29052-01</strain>
    </source>
</reference>
<sequence length="148" mass="16081">MRSFALLLACMLLASCSMIGLGDPPKRLEVVEYGIYKNGALAKTTTGVPRDPGVSFGMRVRVKDGKEGPADPLKARVVTATPGLIEPGAEKPRNEYVSEVTLSPGQTFDVIFTASQPWELVSGHWELRVETAEGEVLAREFELYTPSN</sequence>
<dbReference type="PROSITE" id="PS51257">
    <property type="entry name" value="PROKAR_LIPOPROTEIN"/>
    <property type="match status" value="1"/>
</dbReference>
<dbReference type="RefSeq" id="WP_173082353.1">
    <property type="nucleotide sequence ID" value="NZ_BLTE01000004.1"/>
</dbReference>
<reference evidence="3 4" key="2">
    <citation type="submission" date="2020-05" db="EMBL/GenBank/DDBJ databases">
        <title>Draft genome sequence of Desulfovibrio sp. strainFSS-1.</title>
        <authorList>
            <person name="Shimoshige H."/>
            <person name="Kobayashi H."/>
            <person name="Maekawa T."/>
        </authorList>
    </citation>
    <scope>NUCLEOTIDE SEQUENCE [LARGE SCALE GENOMIC DNA]</scope>
    <source>
        <strain evidence="3 4">SIID29052-01</strain>
    </source>
</reference>
<feature type="signal peptide" evidence="1">
    <location>
        <begin position="1"/>
        <end position="22"/>
    </location>
</feature>
<dbReference type="Gene3D" id="2.60.40.2390">
    <property type="match status" value="1"/>
</dbReference>
<dbReference type="AlphaFoldDB" id="A0A6V8LL05"/>
<gene>
    <name evidence="3" type="ORF">NNJEOMEG_01214</name>
</gene>
<feature type="chain" id="PRO_5028885355" description="DUF3859 domain-containing protein" evidence="1">
    <location>
        <begin position="23"/>
        <end position="148"/>
    </location>
</feature>
<name>A0A6V8LL05_9BACT</name>
<dbReference type="Pfam" id="PF12975">
    <property type="entry name" value="DUF3859"/>
    <property type="match status" value="1"/>
</dbReference>
<comment type="caution">
    <text evidence="3">The sequence shown here is derived from an EMBL/GenBank/DDBJ whole genome shotgun (WGS) entry which is preliminary data.</text>
</comment>
<dbReference type="EMBL" id="BLTE01000004">
    <property type="protein sequence ID" value="GFK93382.1"/>
    <property type="molecule type" value="Genomic_DNA"/>
</dbReference>
<accession>A0A6V8LL05</accession>
<evidence type="ECO:0000313" key="4">
    <source>
        <dbReference type="Proteomes" id="UP000494245"/>
    </source>
</evidence>
<evidence type="ECO:0000259" key="2">
    <source>
        <dbReference type="Pfam" id="PF12975"/>
    </source>
</evidence>
<keyword evidence="4" id="KW-1185">Reference proteome</keyword>
<feature type="domain" description="DUF3859" evidence="2">
    <location>
        <begin position="40"/>
        <end position="142"/>
    </location>
</feature>